<evidence type="ECO:0000259" key="2">
    <source>
        <dbReference type="Pfam" id="PF06744"/>
    </source>
</evidence>
<feature type="transmembrane region" description="Helical" evidence="1">
    <location>
        <begin position="367"/>
        <end position="387"/>
    </location>
</feature>
<evidence type="ECO:0000313" key="5">
    <source>
        <dbReference type="EMBL" id="MDC0669252.1"/>
    </source>
</evidence>
<feature type="domain" description="Type VI secretion system component TssM1 N-terminal" evidence="4">
    <location>
        <begin position="143"/>
        <end position="333"/>
    </location>
</feature>
<organism evidence="5 6">
    <name type="scientific">Nannocystis radixulma</name>
    <dbReference type="NCBI Taxonomy" id="2995305"/>
    <lineage>
        <taxon>Bacteria</taxon>
        <taxon>Pseudomonadati</taxon>
        <taxon>Myxococcota</taxon>
        <taxon>Polyangia</taxon>
        <taxon>Nannocystales</taxon>
        <taxon>Nannocystaceae</taxon>
        <taxon>Nannocystis</taxon>
    </lineage>
</organism>
<reference evidence="5 6" key="1">
    <citation type="submission" date="2022-11" db="EMBL/GenBank/DDBJ databases">
        <title>Minimal conservation of predation-associated metabolite biosynthetic gene clusters underscores biosynthetic potential of Myxococcota including descriptions for ten novel species: Archangium lansinium sp. nov., Myxococcus landrumus sp. nov., Nannocystis bai.</title>
        <authorList>
            <person name="Ahearne A."/>
            <person name="Stevens C."/>
            <person name="Dowd S."/>
        </authorList>
    </citation>
    <scope>NUCLEOTIDE SEQUENCE [LARGE SCALE GENOMIC DNA]</scope>
    <source>
        <strain evidence="5 6">NCELM</strain>
    </source>
</reference>
<dbReference type="Pfam" id="PF06744">
    <property type="entry name" value="IcmF_C"/>
    <property type="match status" value="1"/>
</dbReference>
<protein>
    <submittedName>
        <fullName evidence="5">Type VI secretion IcmF C-terminal domain-containing protein</fullName>
    </submittedName>
</protein>
<dbReference type="InterPro" id="IPR010623">
    <property type="entry name" value="IcmF_C"/>
</dbReference>
<accession>A0ABT5B581</accession>
<sequence length="1112" mass="120402">MSLRYALVLVASLAVYGAAEVLGLPRWLAMIAAGLACAAALALPRLLARLRRSRESSATRQPDPRTFGAALADRVRRFAADPELGERGVHCILGCPGADVAAWLGAAEFTREDLAQPGGPIWRLWRRRGVLCLEIPAAYLDESSDAAWQTTLDVLPRRLLRAWTRSALLVVPWTALETGEPAVLDRWAELARGRLRGWARRIGLALPVHLALASAGDPALGPLLGPPLQIDLARPWGFRLPFASEPLACQRAAVAALEALVAAFATRVVEDLGAPRDDRTYMSEKAARPHDLLPLIPRLQRLVGPVARFTGALLAGAPSLQTIWPCGVYLTGSNPAAFVEGLFTEVLAASAGLVRPHGLALRRRRRLVSASGLALTACLAGFGLLALRVYRHNQALLTGVQEAAAKLPIAAGPAGLERLRALRQLDDDLVGFEPWPQLLAGLASATQLRPAMRAVYTNSVHHALYLPTLERARARLCPARPVPLSDADAPGFEALLQLYVLGTRTVVPGKENPLTAAEQELRADPTRRDAVVLAGVNTAWLDDPAVSAGARAAIGELLLGHVPLVIQSSRLHPRREDSCVRAAKQQLEAWRARACALEGLAELVPGRHSLRELLQSPHADALARPDEHTIAAVHTAAGFARLQQTFADPRPRCGLGGFPFGHTQDDDSRAAEANRAGLFARYAEAYVAEWERFLGDLAPADPRRGCDDLAPLLRRLAANDGPLRKLPDALARTALPPLPEAPDGLWHRAPADVIRRALGVHAEAARLQDVDQKPAVAGLLQGLDKLRGLLAAGASQDAQAADDKFAEARTLVENACSLLDPRAAGLLRGLVQPLFDRTFRCVERGGRAGVDPWCAEVAAPFARGLGGAYPFDPHARREVQVADLCAFYCPQGGAAWRYYEKHLAAVLLATGNGRFAPLDAPGFVSFRSYNPALAPFYGRTWQLSTLLFPFGDAPQPSLRLAVYIPPIDQPDVEVEEVRLELDGQVAAFTNARERWRDLTWPGDQGSRAQAGAVLRIRGRYRDQPFGEQLEERGVWALFRLLERAAEATWSGDHLRFRFGFAALHGLTVDLELDAGLANELLLDRKGKLLAAFRAPHVAPPLQLRTHGDRCPH</sequence>
<dbReference type="Pfam" id="PF14331">
    <property type="entry name" value="IcmF-related_N"/>
    <property type="match status" value="1"/>
</dbReference>
<keyword evidence="6" id="KW-1185">Reference proteome</keyword>
<dbReference type="Proteomes" id="UP001217838">
    <property type="component" value="Unassembled WGS sequence"/>
</dbReference>
<keyword evidence="1" id="KW-0812">Transmembrane</keyword>
<feature type="domain" description="Type VI secretion system IcmF C-terminal" evidence="2">
    <location>
        <begin position="970"/>
        <end position="1071"/>
    </location>
</feature>
<name>A0ABT5B581_9BACT</name>
<dbReference type="InterPro" id="IPR025743">
    <property type="entry name" value="TssM1_N"/>
</dbReference>
<feature type="transmembrane region" description="Helical" evidence="1">
    <location>
        <begin position="27"/>
        <end position="47"/>
    </location>
</feature>
<evidence type="ECO:0000259" key="3">
    <source>
        <dbReference type="Pfam" id="PF06761"/>
    </source>
</evidence>
<dbReference type="PANTHER" id="PTHR36153">
    <property type="entry name" value="INNER MEMBRANE PROTEIN-RELATED"/>
    <property type="match status" value="1"/>
</dbReference>
<evidence type="ECO:0000313" key="6">
    <source>
        <dbReference type="Proteomes" id="UP001217838"/>
    </source>
</evidence>
<dbReference type="Pfam" id="PF06761">
    <property type="entry name" value="IcmF-related"/>
    <property type="match status" value="1"/>
</dbReference>
<keyword evidence="1" id="KW-1133">Transmembrane helix</keyword>
<gene>
    <name evidence="5" type="ORF">POL58_15980</name>
</gene>
<dbReference type="InterPro" id="IPR053156">
    <property type="entry name" value="T6SS_TssM-like"/>
</dbReference>
<evidence type="ECO:0000259" key="4">
    <source>
        <dbReference type="Pfam" id="PF14331"/>
    </source>
</evidence>
<feature type="domain" description="IcmF-related" evidence="3">
    <location>
        <begin position="416"/>
        <end position="732"/>
    </location>
</feature>
<keyword evidence="1" id="KW-0472">Membrane</keyword>
<evidence type="ECO:0000256" key="1">
    <source>
        <dbReference type="SAM" id="Phobius"/>
    </source>
</evidence>
<dbReference type="PANTHER" id="PTHR36153:SF1">
    <property type="entry name" value="TYPE VI SECRETION SYSTEM COMPONENT TSSM1"/>
    <property type="match status" value="1"/>
</dbReference>
<dbReference type="EMBL" id="JAQNDN010000007">
    <property type="protein sequence ID" value="MDC0669252.1"/>
    <property type="molecule type" value="Genomic_DNA"/>
</dbReference>
<proteinExistence type="predicted"/>
<comment type="caution">
    <text evidence="5">The sequence shown here is derived from an EMBL/GenBank/DDBJ whole genome shotgun (WGS) entry which is preliminary data.</text>
</comment>
<dbReference type="InterPro" id="IPR009612">
    <property type="entry name" value="IcmF-rel"/>
</dbReference>
<dbReference type="RefSeq" id="WP_271998997.1">
    <property type="nucleotide sequence ID" value="NZ_JAQNDN010000007.1"/>
</dbReference>